<name>A0AAE0WYG1_9PEZI</name>
<protein>
    <recommendedName>
        <fullName evidence="1">Peptidase S33 tripeptidyl aminopeptidase-like C-terminal domain-containing protein</fullName>
    </recommendedName>
</protein>
<evidence type="ECO:0000313" key="3">
    <source>
        <dbReference type="Proteomes" id="UP001274830"/>
    </source>
</evidence>
<dbReference type="AlphaFoldDB" id="A0AAE0WYG1"/>
<keyword evidence="3" id="KW-1185">Reference proteome</keyword>
<evidence type="ECO:0000313" key="2">
    <source>
        <dbReference type="EMBL" id="KAK3680110.1"/>
    </source>
</evidence>
<reference evidence="2" key="1">
    <citation type="submission" date="2023-07" db="EMBL/GenBank/DDBJ databases">
        <title>Black Yeasts Isolated from many extreme environments.</title>
        <authorList>
            <person name="Coleine C."/>
            <person name="Stajich J.E."/>
            <person name="Selbmann L."/>
        </authorList>
    </citation>
    <scope>NUCLEOTIDE SEQUENCE</scope>
    <source>
        <strain evidence="2">CCFEE 5485</strain>
    </source>
</reference>
<dbReference type="Pfam" id="PF08386">
    <property type="entry name" value="Abhydrolase_4"/>
    <property type="match status" value="1"/>
</dbReference>
<comment type="caution">
    <text evidence="2">The sequence shown here is derived from an EMBL/GenBank/DDBJ whole genome shotgun (WGS) entry which is preliminary data.</text>
</comment>
<sequence length="405" mass="43848">MDIRSTWSSNNISVDLSTIPPVIGPYPSDAEEFDAFQAAAAKVFQSFANLSSPPGIINHAGTREVVQDYERIRIALGYERIHFLGASYGFYRNAQYAVTFPERVGHFALDAVVSHGISIENQVAYDLISVNRALLRADAYCQDHATCPFHGIVPDLTYLLQQAWLYILAQAENGTLIACDTNATTSCNNTVPAWEIQATLAGALMGQPDFPTILEALAAAYAGNAALFLGGGSLTLDATWGLVEICNDHPVADKSFAHYKHLIDVASSVDTYRVNQSAGIQAQLICAAWPYAEPAASTPLQLTQTMLLVTADFEASIATEQTTFVWETQAHKSGLVVRHGDDHVSFNEPLVASTNITKRFLRTGVLPCPEDSTYVTVYGPGEKRRPVSNPYDVPTGLLAGDIDSS</sequence>
<evidence type="ECO:0000259" key="1">
    <source>
        <dbReference type="Pfam" id="PF08386"/>
    </source>
</evidence>
<organism evidence="2 3">
    <name type="scientific">Recurvomyces mirabilis</name>
    <dbReference type="NCBI Taxonomy" id="574656"/>
    <lineage>
        <taxon>Eukaryota</taxon>
        <taxon>Fungi</taxon>
        <taxon>Dikarya</taxon>
        <taxon>Ascomycota</taxon>
        <taxon>Pezizomycotina</taxon>
        <taxon>Dothideomycetes</taxon>
        <taxon>Dothideomycetidae</taxon>
        <taxon>Mycosphaerellales</taxon>
        <taxon>Teratosphaeriaceae</taxon>
        <taxon>Recurvomyces</taxon>
    </lineage>
</organism>
<dbReference type="SUPFAM" id="SSF53474">
    <property type="entry name" value="alpha/beta-Hydrolases"/>
    <property type="match status" value="1"/>
</dbReference>
<dbReference type="InterPro" id="IPR013595">
    <property type="entry name" value="Pept_S33_TAP-like_C"/>
</dbReference>
<gene>
    <name evidence="2" type="ORF">LTR78_000487</name>
</gene>
<accession>A0AAE0WYG1</accession>
<dbReference type="Proteomes" id="UP001274830">
    <property type="component" value="Unassembled WGS sequence"/>
</dbReference>
<dbReference type="EMBL" id="JAUTXT010000001">
    <property type="protein sequence ID" value="KAK3680110.1"/>
    <property type="molecule type" value="Genomic_DNA"/>
</dbReference>
<proteinExistence type="predicted"/>
<dbReference type="InterPro" id="IPR029058">
    <property type="entry name" value="AB_hydrolase_fold"/>
</dbReference>
<feature type="domain" description="Peptidase S33 tripeptidyl aminopeptidase-like C-terminal" evidence="1">
    <location>
        <begin position="279"/>
        <end position="369"/>
    </location>
</feature>
<dbReference type="Gene3D" id="3.40.50.1820">
    <property type="entry name" value="alpha/beta hydrolase"/>
    <property type="match status" value="1"/>
</dbReference>